<dbReference type="SUPFAM" id="SSF82866">
    <property type="entry name" value="Multidrug efflux transporter AcrB transmembrane domain"/>
    <property type="match status" value="2"/>
</dbReference>
<feature type="transmembrane region" description="Helical" evidence="9">
    <location>
        <begin position="608"/>
        <end position="632"/>
    </location>
</feature>
<evidence type="ECO:0000313" key="10">
    <source>
        <dbReference type="EMBL" id="VIP03390.1"/>
    </source>
</evidence>
<organism evidence="10">
    <name type="scientific">Tuwongella immobilis</name>
    <dbReference type="NCBI Taxonomy" id="692036"/>
    <lineage>
        <taxon>Bacteria</taxon>
        <taxon>Pseudomonadati</taxon>
        <taxon>Planctomycetota</taxon>
        <taxon>Planctomycetia</taxon>
        <taxon>Gemmatales</taxon>
        <taxon>Gemmataceae</taxon>
        <taxon>Tuwongella</taxon>
    </lineage>
</organism>
<dbReference type="InterPro" id="IPR027463">
    <property type="entry name" value="AcrB_DN_DC_subdom"/>
</dbReference>
<evidence type="ECO:0000256" key="4">
    <source>
        <dbReference type="ARBA" id="ARBA00022519"/>
    </source>
</evidence>
<feature type="transmembrane region" description="Helical" evidence="9">
    <location>
        <begin position="458"/>
        <end position="478"/>
    </location>
</feature>
<evidence type="ECO:0000256" key="6">
    <source>
        <dbReference type="ARBA" id="ARBA00022989"/>
    </source>
</evidence>
<evidence type="ECO:0000256" key="7">
    <source>
        <dbReference type="ARBA" id="ARBA00023136"/>
    </source>
</evidence>
<dbReference type="EMBL" id="LR586016">
    <property type="protein sequence ID" value="VIP03390.1"/>
    <property type="molecule type" value="Genomic_DNA"/>
</dbReference>
<feature type="transmembrane region" description="Helical" evidence="9">
    <location>
        <begin position="1026"/>
        <end position="1050"/>
    </location>
</feature>
<dbReference type="PANTHER" id="PTHR32063:SF11">
    <property type="entry name" value="CATION OR DRUG EFFLUX SYSTEM PROTEIN"/>
    <property type="match status" value="1"/>
</dbReference>
<keyword evidence="4" id="KW-0997">Cell inner membrane</keyword>
<feature type="transmembrane region" description="Helical" evidence="9">
    <location>
        <begin position="969"/>
        <end position="989"/>
    </location>
</feature>
<feature type="region of interest" description="Disordered" evidence="8">
    <location>
        <begin position="1137"/>
        <end position="1181"/>
    </location>
</feature>
<dbReference type="FunCoup" id="A0A6C2YP41">
    <property type="interactions" value="401"/>
</dbReference>
<keyword evidence="7 9" id="KW-0472">Membrane</keyword>
<dbReference type="KEGG" id="tim:GMBLW1_05700"/>
<feature type="transmembrane region" description="Helical" evidence="9">
    <location>
        <begin position="24"/>
        <end position="46"/>
    </location>
</feature>
<name>A0A6C2YP41_9BACT</name>
<keyword evidence="6 9" id="KW-1133">Transmembrane helix</keyword>
<dbReference type="InParanoid" id="A0A6C2YP41"/>
<dbReference type="EMBL" id="LR593887">
    <property type="protein sequence ID" value="VTS04152.1"/>
    <property type="molecule type" value="Genomic_DNA"/>
</dbReference>
<dbReference type="SUPFAM" id="SSF82714">
    <property type="entry name" value="Multidrug efflux transporter AcrB TolC docking domain, DN and DC subdomains"/>
    <property type="match status" value="2"/>
</dbReference>
<keyword evidence="11" id="KW-1185">Reference proteome</keyword>
<dbReference type="GO" id="GO:0005886">
    <property type="term" value="C:plasma membrane"/>
    <property type="evidence" value="ECO:0007669"/>
    <property type="project" value="UniProtKB-SubCell"/>
</dbReference>
<feature type="transmembrane region" description="Helical" evidence="9">
    <location>
        <begin position="567"/>
        <end position="587"/>
    </location>
</feature>
<keyword evidence="2" id="KW-0813">Transport</keyword>
<dbReference type="FunFam" id="3.30.70.1430:FF:000001">
    <property type="entry name" value="Efflux pump membrane transporter"/>
    <property type="match status" value="1"/>
</dbReference>
<dbReference type="RefSeq" id="WP_162658465.1">
    <property type="nucleotide sequence ID" value="NZ_LR593887.1"/>
</dbReference>
<feature type="transmembrane region" description="Helical" evidence="9">
    <location>
        <begin position="1071"/>
        <end position="1091"/>
    </location>
</feature>
<feature type="transmembrane region" description="Helical" evidence="9">
    <location>
        <begin position="360"/>
        <end position="380"/>
    </location>
</feature>
<sequence>MSHAILTHQSDRGGIAHFFIHRPIFAIVLSLVVLLIGGIALTALPISQYPDVVPPQVVVTATYPGANAQTVADTVAFPIEEQINGVENMLYMESQCTNDGALRLTVTFAVGTDPDIAQVLVQNRVAIAQPKLPDVVKQIGVITKKQSTAILLVVTVYSPEDPQTKQPKLDQLTVSNFARMNVKDELARIKGVGDVFMFGEREYSMRIWLDPNRMASLNLSAEEVAAAIRSQNQQVAAGQIGQQPAPSNQPFQLVINTQGRLLEEAEFANIVIRAGKDEQLIRVKDVGRVEFGARSYDSAAMLDGRPSVGLPIFQLPGANAFETAQLVRETMERLKETFPEGIAYDIVFDPTTFVSASVEAVVHTLFEAIVLVAIVVMVFLQNWRAALIPMLAVPVALIGTFGAMAMLGYSINNLTLFGLVLAIGIVVDDAIVVVEAVEFHMARGLAPLAATEKALSEVAGAIIGVSLVLTAVFLPAAFIPGITGQFFKQFAVTVAVSTLISAFNSLTLSPALCPILLKPHHNHDAKQSSPRNPLPPLGLALLLGWIANSVLGGSLRPMLPAAIPEFWQGILITVALAIPGYGVAWGINRGLRVFFQLFNWVFDRVTTVYGAIVRVFMRVSLVILLVYAVLLVQTGRGFMSIPSGFIPQQDQGYLVVNAALPDGASVLRTEAVMKRVTELLLDDHHGGGVPGVAHVTALSGYSIFASANISNAGGAYLSLAPFEERKGRTADQILQEVNAKLATIEEGMIQAFGAPPILGLGNAGGFKMQVQDQASLGLGVLEGMTWNLVEASTREPGIVGSFSTFRSAAPQLYVHVDRSRCQKMGIDVQAVNQALQIYFGSLYVNDLTKFNRNWQVNVQADAQFRAREEDLRQVKVRSPSGKMVPISGLIRVERIAGPSKVNRYQMRPAADINGFNIPTMISSGDAIARMEALAKRELPQGMSFLWTDMAYQEVAAANTRVAIPGVFEFRGNTTLLIFGLSVLLAFLVLAAQYESWLLPLAVVLIVPMCLLCAVIGLQVAALDLNVFTQIGLVVLVGLACKNAILIVEYAKQKREEGMNRDQAALEASKQRLRPILMTSFAFILGVVPLVIAEGAGAEMRRALGTAVFSGMLGVTVFGIFFTPVFYVLLERFRKSPQSTETTTPQPVASPAAVPHPPAPAANAVADAASPDAKSAVNPGSH</sequence>
<feature type="transmembrane region" description="Helical" evidence="9">
    <location>
        <begin position="1103"/>
        <end position="1129"/>
    </location>
</feature>
<dbReference type="Gene3D" id="3.30.70.1430">
    <property type="entry name" value="Multidrug efflux transporter AcrB pore domain"/>
    <property type="match status" value="2"/>
</dbReference>
<feature type="transmembrane region" description="Helical" evidence="9">
    <location>
        <begin position="537"/>
        <end position="555"/>
    </location>
</feature>
<reference evidence="10" key="1">
    <citation type="submission" date="2019-04" db="EMBL/GenBank/DDBJ databases">
        <authorList>
            <consortium name="Science for Life Laboratories"/>
        </authorList>
    </citation>
    <scope>NUCLEOTIDE SEQUENCE</scope>
    <source>
        <strain evidence="10">MBLW1</strain>
    </source>
</reference>
<dbReference type="Gene3D" id="3.30.2090.10">
    <property type="entry name" value="Multidrug efflux transporter AcrB TolC docking domain, DN and DC subdomains"/>
    <property type="match status" value="2"/>
</dbReference>
<evidence type="ECO:0000256" key="5">
    <source>
        <dbReference type="ARBA" id="ARBA00022692"/>
    </source>
</evidence>
<evidence type="ECO:0000256" key="9">
    <source>
        <dbReference type="SAM" id="Phobius"/>
    </source>
</evidence>
<dbReference type="GO" id="GO:0042910">
    <property type="term" value="F:xenobiotic transmembrane transporter activity"/>
    <property type="evidence" value="ECO:0007669"/>
    <property type="project" value="TreeGrafter"/>
</dbReference>
<dbReference type="Gene3D" id="1.20.1640.10">
    <property type="entry name" value="Multidrug efflux transporter AcrB transmembrane domain"/>
    <property type="match status" value="2"/>
</dbReference>
<dbReference type="NCBIfam" id="NF000282">
    <property type="entry name" value="RND_permease_1"/>
    <property type="match status" value="1"/>
</dbReference>
<feature type="compositionally biased region" description="Low complexity" evidence="8">
    <location>
        <begin position="1160"/>
        <end position="1181"/>
    </location>
</feature>
<keyword evidence="5 9" id="KW-0812">Transmembrane</keyword>
<dbReference type="Gene3D" id="3.30.70.1320">
    <property type="entry name" value="Multidrug efflux transporter AcrB pore domain like"/>
    <property type="match status" value="1"/>
</dbReference>
<feature type="compositionally biased region" description="Low complexity" evidence="8">
    <location>
        <begin position="1137"/>
        <end position="1152"/>
    </location>
</feature>
<evidence type="ECO:0000256" key="3">
    <source>
        <dbReference type="ARBA" id="ARBA00022475"/>
    </source>
</evidence>
<evidence type="ECO:0000313" key="11">
    <source>
        <dbReference type="Proteomes" id="UP000464378"/>
    </source>
</evidence>
<dbReference type="FunFam" id="1.20.1640.10:FF:000001">
    <property type="entry name" value="Efflux pump membrane transporter"/>
    <property type="match status" value="1"/>
</dbReference>
<dbReference type="InterPro" id="IPR001036">
    <property type="entry name" value="Acrflvin-R"/>
</dbReference>
<evidence type="ECO:0000256" key="1">
    <source>
        <dbReference type="ARBA" id="ARBA00004429"/>
    </source>
</evidence>
<dbReference type="Pfam" id="PF00873">
    <property type="entry name" value="ACR_tran"/>
    <property type="match status" value="2"/>
</dbReference>
<dbReference type="AlphaFoldDB" id="A0A6C2YP41"/>
<dbReference type="SUPFAM" id="SSF82693">
    <property type="entry name" value="Multidrug efflux transporter AcrB pore domain, PN1, PN2, PC1 and PC2 subdomains"/>
    <property type="match status" value="4"/>
</dbReference>
<proteinExistence type="predicted"/>
<feature type="transmembrane region" description="Helical" evidence="9">
    <location>
        <begin position="490"/>
        <end position="517"/>
    </location>
</feature>
<gene>
    <name evidence="10" type="ORF">GMBLW1_05700</name>
</gene>
<dbReference type="PANTHER" id="PTHR32063">
    <property type="match status" value="1"/>
</dbReference>
<evidence type="ECO:0008006" key="12">
    <source>
        <dbReference type="Google" id="ProtNLM"/>
    </source>
</evidence>
<comment type="subcellular location">
    <subcellularLocation>
        <location evidence="1">Cell inner membrane</location>
        <topology evidence="1">Multi-pass membrane protein</topology>
    </subcellularLocation>
</comment>
<accession>A0A6C2YP41</accession>
<evidence type="ECO:0000256" key="8">
    <source>
        <dbReference type="SAM" id="MobiDB-lite"/>
    </source>
</evidence>
<feature type="transmembrane region" description="Helical" evidence="9">
    <location>
        <begin position="415"/>
        <end position="437"/>
    </location>
</feature>
<feature type="transmembrane region" description="Helical" evidence="9">
    <location>
        <begin position="996"/>
        <end position="1020"/>
    </location>
</feature>
<dbReference type="Proteomes" id="UP000464378">
    <property type="component" value="Chromosome"/>
</dbReference>
<dbReference type="Gene3D" id="3.30.70.1440">
    <property type="entry name" value="Multidrug efflux transporter AcrB pore domain"/>
    <property type="match status" value="1"/>
</dbReference>
<protein>
    <recommendedName>
        <fullName evidence="12">SSD domain-containing protein</fullName>
    </recommendedName>
</protein>
<dbReference type="PRINTS" id="PR00702">
    <property type="entry name" value="ACRIFLAVINRP"/>
</dbReference>
<keyword evidence="3" id="KW-1003">Cell membrane</keyword>
<evidence type="ECO:0000256" key="2">
    <source>
        <dbReference type="ARBA" id="ARBA00022448"/>
    </source>
</evidence>
<feature type="transmembrane region" description="Helical" evidence="9">
    <location>
        <begin position="387"/>
        <end position="409"/>
    </location>
</feature>